<sequence length="133" mass="15523">MKHRGASILFFNESRQVLLLLRDDIPSIPFPGMWDLPGGHIENSESPQCCIQREMLEEMLLETGQCDLFGIYDFSDRIEYVFSKKIFFNPSDVDLQEGQRIRLFSEEEVGKTTLAYGFNRVLADYFSREDVRK</sequence>
<dbReference type="eggNOG" id="COG0494">
    <property type="taxonomic scope" value="Bacteria"/>
</dbReference>
<dbReference type="Proteomes" id="UP000002725">
    <property type="component" value="Chromosome"/>
</dbReference>
<accession>B4S7D0</accession>
<dbReference type="KEGG" id="paa:Paes_0924"/>
<dbReference type="InterPro" id="IPR000086">
    <property type="entry name" value="NUDIX_hydrolase_dom"/>
</dbReference>
<dbReference type="InterPro" id="IPR015797">
    <property type="entry name" value="NUDIX_hydrolase-like_dom_sf"/>
</dbReference>
<dbReference type="EMBL" id="CP001108">
    <property type="protein sequence ID" value="ACF45967.1"/>
    <property type="molecule type" value="Genomic_DNA"/>
</dbReference>
<gene>
    <name evidence="4" type="ordered locus">Paes_0924</name>
</gene>
<dbReference type="AlphaFoldDB" id="B4S7D0"/>
<evidence type="ECO:0000259" key="3">
    <source>
        <dbReference type="PROSITE" id="PS51462"/>
    </source>
</evidence>
<dbReference type="HOGENOM" id="CLU_037162_21_1_10"/>
<dbReference type="PANTHER" id="PTHR43046">
    <property type="entry name" value="GDP-MANNOSE MANNOSYL HYDROLASE"/>
    <property type="match status" value="1"/>
</dbReference>
<protein>
    <submittedName>
        <fullName evidence="4">NUDIX hydrolase</fullName>
    </submittedName>
</protein>
<evidence type="ECO:0000313" key="4">
    <source>
        <dbReference type="EMBL" id="ACF45967.1"/>
    </source>
</evidence>
<dbReference type="RefSeq" id="WP_012505504.1">
    <property type="nucleotide sequence ID" value="NC_011059.1"/>
</dbReference>
<reference evidence="4" key="1">
    <citation type="submission" date="2008-06" db="EMBL/GenBank/DDBJ databases">
        <title>Complete sequence of chromosome of Prosthecochloris aestuarii DSM 271.</title>
        <authorList>
            <consortium name="US DOE Joint Genome Institute"/>
            <person name="Lucas S."/>
            <person name="Copeland A."/>
            <person name="Lapidus A."/>
            <person name="Glavina del Rio T."/>
            <person name="Dalin E."/>
            <person name="Tice H."/>
            <person name="Bruce D."/>
            <person name="Goodwin L."/>
            <person name="Pitluck S."/>
            <person name="Schmutz J."/>
            <person name="Larimer F."/>
            <person name="Land M."/>
            <person name="Hauser L."/>
            <person name="Kyrpides N."/>
            <person name="Anderson I."/>
            <person name="Liu Z."/>
            <person name="Li T."/>
            <person name="Zhao F."/>
            <person name="Overmann J."/>
            <person name="Bryant D.A."/>
            <person name="Richardson P."/>
        </authorList>
    </citation>
    <scope>NUCLEOTIDE SEQUENCE [LARGE SCALE GENOMIC DNA]</scope>
    <source>
        <strain evidence="4">DSM 271</strain>
    </source>
</reference>
<dbReference type="PANTHER" id="PTHR43046:SF2">
    <property type="entry name" value="8-OXO-DGTP DIPHOSPHATASE-RELATED"/>
    <property type="match status" value="1"/>
</dbReference>
<keyword evidence="5" id="KW-1185">Reference proteome</keyword>
<evidence type="ECO:0000256" key="2">
    <source>
        <dbReference type="ARBA" id="ARBA00022801"/>
    </source>
</evidence>
<dbReference type="CDD" id="cd18882">
    <property type="entry name" value="NUDIX_Hydrolase"/>
    <property type="match status" value="1"/>
</dbReference>
<evidence type="ECO:0000256" key="1">
    <source>
        <dbReference type="ARBA" id="ARBA00001946"/>
    </source>
</evidence>
<feature type="domain" description="Nudix hydrolase" evidence="3">
    <location>
        <begin position="1"/>
        <end position="128"/>
    </location>
</feature>
<dbReference type="GO" id="GO:0016787">
    <property type="term" value="F:hydrolase activity"/>
    <property type="evidence" value="ECO:0007669"/>
    <property type="project" value="UniProtKB-KW"/>
</dbReference>
<dbReference type="Pfam" id="PF00293">
    <property type="entry name" value="NUDIX"/>
    <property type="match status" value="1"/>
</dbReference>
<name>B4S7D0_PROA2</name>
<organism evidence="4 5">
    <name type="scientific">Prosthecochloris aestuarii (strain DSM 271 / SK 413)</name>
    <dbReference type="NCBI Taxonomy" id="290512"/>
    <lineage>
        <taxon>Bacteria</taxon>
        <taxon>Pseudomonadati</taxon>
        <taxon>Chlorobiota</taxon>
        <taxon>Chlorobiia</taxon>
        <taxon>Chlorobiales</taxon>
        <taxon>Chlorobiaceae</taxon>
        <taxon>Prosthecochloris</taxon>
    </lineage>
</organism>
<dbReference type="STRING" id="290512.Paes_0924"/>
<dbReference type="SUPFAM" id="SSF55811">
    <property type="entry name" value="Nudix"/>
    <property type="match status" value="1"/>
</dbReference>
<proteinExistence type="predicted"/>
<evidence type="ECO:0000313" key="5">
    <source>
        <dbReference type="Proteomes" id="UP000002725"/>
    </source>
</evidence>
<comment type="cofactor">
    <cofactor evidence="1">
        <name>Mg(2+)</name>
        <dbReference type="ChEBI" id="CHEBI:18420"/>
    </cofactor>
</comment>
<dbReference type="PROSITE" id="PS51462">
    <property type="entry name" value="NUDIX"/>
    <property type="match status" value="1"/>
</dbReference>
<keyword evidence="2 4" id="KW-0378">Hydrolase</keyword>
<dbReference type="Gene3D" id="3.90.79.10">
    <property type="entry name" value="Nucleoside Triphosphate Pyrophosphohydrolase"/>
    <property type="match status" value="1"/>
</dbReference>